<dbReference type="PANTHER" id="PTHR11537:SF113">
    <property type="entry name" value="POTASSIUM VOLTAGE-GATED CHANNEL PROTEIN SHAKER"/>
    <property type="match status" value="1"/>
</dbReference>
<dbReference type="GO" id="GO:0051260">
    <property type="term" value="P:protein homooligomerization"/>
    <property type="evidence" value="ECO:0007669"/>
    <property type="project" value="InterPro"/>
</dbReference>
<evidence type="ECO:0000256" key="4">
    <source>
        <dbReference type="ARBA" id="ARBA00022692"/>
    </source>
</evidence>
<dbReference type="SUPFAM" id="SSF54695">
    <property type="entry name" value="POZ domain"/>
    <property type="match status" value="1"/>
</dbReference>
<dbReference type="SUPFAM" id="SSF81324">
    <property type="entry name" value="Voltage-gated potassium channels"/>
    <property type="match status" value="1"/>
</dbReference>
<evidence type="ECO:0000256" key="12">
    <source>
        <dbReference type="SAM" id="MobiDB-lite"/>
    </source>
</evidence>
<accession>A0A8J9VRU4</accession>
<dbReference type="Pfam" id="PF02214">
    <property type="entry name" value="BTB_2"/>
    <property type="match status" value="1"/>
</dbReference>
<dbReference type="FunFam" id="1.20.120.350:FF:000071">
    <property type="entry name" value="Potassium voltage-gated channel protein shk-1"/>
    <property type="match status" value="1"/>
</dbReference>
<name>A0A8J9VRU4_BRALA</name>
<dbReference type="InterPro" id="IPR000210">
    <property type="entry name" value="BTB/POZ_dom"/>
</dbReference>
<dbReference type="InterPro" id="IPR003131">
    <property type="entry name" value="T1-type_BTB"/>
</dbReference>
<dbReference type="FunFam" id="1.10.287.70:FF:000028">
    <property type="entry name" value="potassium voltage-gated channel subfamily D member 3"/>
    <property type="match status" value="1"/>
</dbReference>
<dbReference type="GO" id="GO:0001508">
    <property type="term" value="P:action potential"/>
    <property type="evidence" value="ECO:0007669"/>
    <property type="project" value="TreeGrafter"/>
</dbReference>
<evidence type="ECO:0000259" key="14">
    <source>
        <dbReference type="SMART" id="SM00225"/>
    </source>
</evidence>
<evidence type="ECO:0000256" key="11">
    <source>
        <dbReference type="ARBA" id="ARBA00023303"/>
    </source>
</evidence>
<dbReference type="InterPro" id="IPR011333">
    <property type="entry name" value="SKP1/BTB/POZ_sf"/>
</dbReference>
<evidence type="ECO:0000256" key="13">
    <source>
        <dbReference type="SAM" id="Phobius"/>
    </source>
</evidence>
<keyword evidence="16" id="KW-1185">Reference proteome</keyword>
<evidence type="ECO:0000256" key="10">
    <source>
        <dbReference type="ARBA" id="ARBA00023136"/>
    </source>
</evidence>
<keyword evidence="10 13" id="KW-0472">Membrane</keyword>
<dbReference type="PANTHER" id="PTHR11537">
    <property type="entry name" value="VOLTAGE-GATED POTASSIUM CHANNEL"/>
    <property type="match status" value="1"/>
</dbReference>
<feature type="transmembrane region" description="Helical" evidence="13">
    <location>
        <begin position="231"/>
        <end position="256"/>
    </location>
</feature>
<keyword evidence="2" id="KW-0813">Transport</keyword>
<dbReference type="EMBL" id="OV696686">
    <property type="protein sequence ID" value="CAH1225713.1"/>
    <property type="molecule type" value="Genomic_DNA"/>
</dbReference>
<evidence type="ECO:0000313" key="15">
    <source>
        <dbReference type="EMBL" id="CAH1225713.1"/>
    </source>
</evidence>
<organism evidence="15 16">
    <name type="scientific">Branchiostoma lanceolatum</name>
    <name type="common">Common lancelet</name>
    <name type="synonym">Amphioxus lanceolatum</name>
    <dbReference type="NCBI Taxonomy" id="7740"/>
    <lineage>
        <taxon>Eukaryota</taxon>
        <taxon>Metazoa</taxon>
        <taxon>Chordata</taxon>
        <taxon>Cephalochordata</taxon>
        <taxon>Leptocardii</taxon>
        <taxon>Amphioxiformes</taxon>
        <taxon>Branchiostomatidae</taxon>
        <taxon>Branchiostoma</taxon>
    </lineage>
</organism>
<evidence type="ECO:0000256" key="5">
    <source>
        <dbReference type="ARBA" id="ARBA00022826"/>
    </source>
</evidence>
<keyword evidence="7" id="KW-0630">Potassium</keyword>
<sequence length="527" mass="60285">MSVSSSREEEEELDNVFESETEKIAETDPLLPPESPLGPPPPSEDRRLRLNISGMIFQTWESTLNRYPNTLLGDPARRATFYCPDGDEYFFDRHRPSFEGIFRFYQRAHKATADRPNKMERPLSVPVDIFYAEMKFFDMDEDVIKQCLEDEWYSLEEDPYADLPTREPHRSIWLLFDYPESSFAAKVIAVISVSVIFLSIAVFCVGTIPGFDTDPLDSNANGTVLEKLDRAYQDQLFCVETFCIIWFCFELVIRFYASPNKCSFMKDIMNIFDIVAIAPFFVDFFMIVGGFELQHGSSTSVFVRVLRLFRIFRILKLSRHVKGLQVGGRALIESTGAFILLIFFICVAMTLFGSILFFAEPNSPNWDSIPGTFWYIIVTMTTVGYGDVYPTSIGGKLIGGVTVICGIFTLSLPSPAIVTNFNKYWEMSKNVIPTLDKEEPSGGVWKRISSKLHKKKNGKHYQELLGYKWVGEVDMDKAKGRLWVTPKHYMLYGEPESKKKDDQKKTVASLQKYLYMGTPEGEGEFYV</sequence>
<dbReference type="InterPro" id="IPR028325">
    <property type="entry name" value="VG_K_chnl"/>
</dbReference>
<dbReference type="GO" id="GO:0008076">
    <property type="term" value="C:voltage-gated potassium channel complex"/>
    <property type="evidence" value="ECO:0007669"/>
    <property type="project" value="InterPro"/>
</dbReference>
<reference evidence="15" key="1">
    <citation type="submission" date="2022-01" db="EMBL/GenBank/DDBJ databases">
        <authorList>
            <person name="Braso-Vives M."/>
        </authorList>
    </citation>
    <scope>NUCLEOTIDE SEQUENCE</scope>
</reference>
<feature type="compositionally biased region" description="Acidic residues" evidence="12">
    <location>
        <begin position="8"/>
        <end position="19"/>
    </location>
</feature>
<dbReference type="Gene3D" id="3.30.710.10">
    <property type="entry name" value="Potassium Channel Kv1.1, Chain A"/>
    <property type="match status" value="1"/>
</dbReference>
<dbReference type="Proteomes" id="UP000838412">
    <property type="component" value="Chromosome 1"/>
</dbReference>
<keyword evidence="8 13" id="KW-1133">Transmembrane helix</keyword>
<feature type="transmembrane region" description="Helical" evidence="13">
    <location>
        <begin position="336"/>
        <end position="359"/>
    </location>
</feature>
<evidence type="ECO:0000256" key="6">
    <source>
        <dbReference type="ARBA" id="ARBA00022882"/>
    </source>
</evidence>
<dbReference type="GO" id="GO:0005251">
    <property type="term" value="F:delayed rectifier potassium channel activity"/>
    <property type="evidence" value="ECO:0007669"/>
    <property type="project" value="TreeGrafter"/>
</dbReference>
<feature type="transmembrane region" description="Helical" evidence="13">
    <location>
        <begin position="397"/>
        <end position="418"/>
    </location>
</feature>
<feature type="transmembrane region" description="Helical" evidence="13">
    <location>
        <begin position="187"/>
        <end position="211"/>
    </location>
</feature>
<feature type="domain" description="BTB" evidence="14">
    <location>
        <begin position="46"/>
        <end position="154"/>
    </location>
</feature>
<dbReference type="Gene3D" id="1.10.287.70">
    <property type="match status" value="1"/>
</dbReference>
<evidence type="ECO:0000256" key="3">
    <source>
        <dbReference type="ARBA" id="ARBA00022538"/>
    </source>
</evidence>
<keyword evidence="6" id="KW-0851">Voltage-gated channel</keyword>
<dbReference type="Gene3D" id="1.20.120.350">
    <property type="entry name" value="Voltage-gated potassium channels. Chain C"/>
    <property type="match status" value="1"/>
</dbReference>
<gene>
    <name evidence="15" type="primary">KCNA3</name>
    <name evidence="15" type="ORF">BLAG_LOCUS179</name>
</gene>
<dbReference type="InterPro" id="IPR005821">
    <property type="entry name" value="Ion_trans_dom"/>
</dbReference>
<evidence type="ECO:0000256" key="7">
    <source>
        <dbReference type="ARBA" id="ARBA00022958"/>
    </source>
</evidence>
<dbReference type="PRINTS" id="PR01491">
    <property type="entry name" value="KVCHANNEL"/>
</dbReference>
<dbReference type="PRINTS" id="PR00169">
    <property type="entry name" value="KCHANNEL"/>
</dbReference>
<comment type="subcellular location">
    <subcellularLocation>
        <location evidence="1">Membrane</location>
        <topology evidence="1">Multi-pass membrane protein</topology>
    </subcellularLocation>
</comment>
<proteinExistence type="predicted"/>
<feature type="compositionally biased region" description="Pro residues" evidence="12">
    <location>
        <begin position="30"/>
        <end position="42"/>
    </location>
</feature>
<evidence type="ECO:0000256" key="2">
    <source>
        <dbReference type="ARBA" id="ARBA00022448"/>
    </source>
</evidence>
<dbReference type="InterPro" id="IPR003972">
    <property type="entry name" value="K_chnl_volt-dep_Kv1"/>
</dbReference>
<evidence type="ECO:0000256" key="9">
    <source>
        <dbReference type="ARBA" id="ARBA00023065"/>
    </source>
</evidence>
<keyword evidence="4 13" id="KW-0812">Transmembrane</keyword>
<feature type="region of interest" description="Disordered" evidence="12">
    <location>
        <begin position="1"/>
        <end position="45"/>
    </location>
</feature>
<evidence type="ECO:0000256" key="8">
    <source>
        <dbReference type="ARBA" id="ARBA00022989"/>
    </source>
</evidence>
<keyword evidence="9" id="KW-0406">Ion transport</keyword>
<dbReference type="InterPro" id="IPR003968">
    <property type="entry name" value="K_chnl_volt-dep_Kv"/>
</dbReference>
<dbReference type="SMART" id="SM00225">
    <property type="entry name" value="BTB"/>
    <property type="match status" value="1"/>
</dbReference>
<dbReference type="FunFam" id="3.30.710.10:FF:000189">
    <property type="entry name" value="Predicted protein"/>
    <property type="match status" value="1"/>
</dbReference>
<dbReference type="Pfam" id="PF00520">
    <property type="entry name" value="Ion_trans"/>
    <property type="match status" value="1"/>
</dbReference>
<evidence type="ECO:0000313" key="16">
    <source>
        <dbReference type="Proteomes" id="UP000838412"/>
    </source>
</evidence>
<keyword evidence="3" id="KW-0633">Potassium transport</keyword>
<dbReference type="InterPro" id="IPR027359">
    <property type="entry name" value="Volt_channel_dom_sf"/>
</dbReference>
<keyword evidence="11" id="KW-0407">Ion channel</keyword>
<dbReference type="OrthoDB" id="415460at2759"/>
<feature type="transmembrane region" description="Helical" evidence="13">
    <location>
        <begin position="268"/>
        <end position="291"/>
    </location>
</feature>
<dbReference type="PRINTS" id="PR01496">
    <property type="entry name" value="SHAKERCHANEL"/>
</dbReference>
<protein>
    <submittedName>
        <fullName evidence="15">KCNA3 protein</fullName>
    </submittedName>
</protein>
<evidence type="ECO:0000256" key="1">
    <source>
        <dbReference type="ARBA" id="ARBA00004141"/>
    </source>
</evidence>
<feature type="transmembrane region" description="Helical" evidence="13">
    <location>
        <begin position="371"/>
        <end position="390"/>
    </location>
</feature>
<keyword evidence="5" id="KW-0631">Potassium channel</keyword>
<dbReference type="AlphaFoldDB" id="A0A8J9VRU4"/>